<gene>
    <name evidence="7" type="ORF">RN001_003498</name>
</gene>
<evidence type="ECO:0000313" key="7">
    <source>
        <dbReference type="EMBL" id="KAK4887227.1"/>
    </source>
</evidence>
<dbReference type="AlphaFoldDB" id="A0AAN7Q9L4"/>
<accession>A0AAN7Q9L4</accession>
<proteinExistence type="inferred from homology"/>
<evidence type="ECO:0000259" key="6">
    <source>
        <dbReference type="Pfam" id="PF00884"/>
    </source>
</evidence>
<dbReference type="Gene3D" id="3.40.720.10">
    <property type="entry name" value="Alkaline Phosphatase, subunit A"/>
    <property type="match status" value="1"/>
</dbReference>
<evidence type="ECO:0000313" key="8">
    <source>
        <dbReference type="Proteomes" id="UP001353858"/>
    </source>
</evidence>
<evidence type="ECO:0000256" key="4">
    <source>
        <dbReference type="ARBA" id="ARBA00022837"/>
    </source>
</evidence>
<comment type="similarity">
    <text evidence="2">Belongs to the sulfatase family.</text>
</comment>
<dbReference type="EMBL" id="JARPUR010000001">
    <property type="protein sequence ID" value="KAK4887227.1"/>
    <property type="molecule type" value="Genomic_DNA"/>
</dbReference>
<keyword evidence="8" id="KW-1185">Reference proteome</keyword>
<dbReference type="PANTHER" id="PTHR10342:SF264">
    <property type="entry name" value="MIP05773P-RELATED"/>
    <property type="match status" value="1"/>
</dbReference>
<organism evidence="7 8">
    <name type="scientific">Aquatica leii</name>
    <dbReference type="NCBI Taxonomy" id="1421715"/>
    <lineage>
        <taxon>Eukaryota</taxon>
        <taxon>Metazoa</taxon>
        <taxon>Ecdysozoa</taxon>
        <taxon>Arthropoda</taxon>
        <taxon>Hexapoda</taxon>
        <taxon>Insecta</taxon>
        <taxon>Pterygota</taxon>
        <taxon>Neoptera</taxon>
        <taxon>Endopterygota</taxon>
        <taxon>Coleoptera</taxon>
        <taxon>Polyphaga</taxon>
        <taxon>Elateriformia</taxon>
        <taxon>Elateroidea</taxon>
        <taxon>Lampyridae</taxon>
        <taxon>Luciolinae</taxon>
        <taxon>Aquatica</taxon>
    </lineage>
</organism>
<comment type="caution">
    <text evidence="7">The sequence shown here is derived from an EMBL/GenBank/DDBJ whole genome shotgun (WGS) entry which is preliminary data.</text>
</comment>
<dbReference type="InterPro" id="IPR017850">
    <property type="entry name" value="Alkaline_phosphatase_core_sf"/>
</dbReference>
<evidence type="ECO:0000256" key="5">
    <source>
        <dbReference type="ARBA" id="ARBA00023180"/>
    </source>
</evidence>
<evidence type="ECO:0000256" key="3">
    <source>
        <dbReference type="ARBA" id="ARBA00022723"/>
    </source>
</evidence>
<dbReference type="Gene3D" id="3.30.1120.10">
    <property type="match status" value="1"/>
</dbReference>
<dbReference type="InterPro" id="IPR047115">
    <property type="entry name" value="ARSB"/>
</dbReference>
<dbReference type="CDD" id="cd16029">
    <property type="entry name" value="4-S"/>
    <property type="match status" value="1"/>
</dbReference>
<comment type="cofactor">
    <cofactor evidence="1">
        <name>Ca(2+)</name>
        <dbReference type="ChEBI" id="CHEBI:29108"/>
    </cofactor>
</comment>
<name>A0AAN7Q9L4_9COLE</name>
<dbReference type="PANTHER" id="PTHR10342">
    <property type="entry name" value="ARYLSULFATASE"/>
    <property type="match status" value="1"/>
</dbReference>
<evidence type="ECO:0000256" key="2">
    <source>
        <dbReference type="ARBA" id="ARBA00008779"/>
    </source>
</evidence>
<keyword evidence="4" id="KW-0106">Calcium</keyword>
<evidence type="ECO:0000256" key="1">
    <source>
        <dbReference type="ARBA" id="ARBA00001913"/>
    </source>
</evidence>
<keyword evidence="5" id="KW-0325">Glycoprotein</keyword>
<dbReference type="InterPro" id="IPR000917">
    <property type="entry name" value="Sulfatase_N"/>
</dbReference>
<feature type="domain" description="Sulfatase N-terminal" evidence="6">
    <location>
        <begin position="47"/>
        <end position="371"/>
    </location>
</feature>
<sequence length="575" mass="64196">MASTSCKRTVQATDPGFQKIVLRWYNEPVSEDAESNSDDSSHEADQPHIVIIIADDLGWNDVGFHGSDQIPTPNLDALAYNGIILNSHYVQPSCTASRAALLTGKYPVRYGLQGSSLSPAEPVSLPQGKLLPEYMKDLGYNTHLIGKWNLGYAHWNDTPIYRGFDYHFGFYNTHVSYYDYLTTWKINDKTYTGFDLRQNTQPAWEFAGKYATDVFTNHAINTIHSHDHNKPLFMVMSHLAVHSANPGKLLEAPQETIDKFKYITDSNRRTYAAMVSKLDESVGLIVEALETESMLQNSIILFFSDNGAPTIGSDLNWGSNYPLKGVKNTVFEGGIRSSSFIWSPLVVQNQRVSNELIHITDWLPTLYSAAGGDIALLDPALDGLDQWSSLVYDLASPRADMLININDVERTAGVRFHNWKLLLGVPISPAFDNHLGESGKNVIYELKYNVSAVAQSPAAKSLEKVSFSTATAEEYRVYRSLATIRCAHSKGQKNPCDLASGAVCLYDIPRDACEENNLAKYFPNVVRSMKRALIEYKSGSQSQINQKPDIEKDDPKLFQYTWNPWLDCADVTCTA</sequence>
<dbReference type="GO" id="GO:0008484">
    <property type="term" value="F:sulfuric ester hydrolase activity"/>
    <property type="evidence" value="ECO:0007669"/>
    <property type="project" value="InterPro"/>
</dbReference>
<protein>
    <recommendedName>
        <fullName evidence="6">Sulfatase N-terminal domain-containing protein</fullName>
    </recommendedName>
</protein>
<dbReference type="Proteomes" id="UP001353858">
    <property type="component" value="Unassembled WGS sequence"/>
</dbReference>
<reference evidence="8" key="1">
    <citation type="submission" date="2023-01" db="EMBL/GenBank/DDBJ databases">
        <title>Key to firefly adult light organ development and bioluminescence: homeobox transcription factors regulate luciferase expression and transportation to peroxisome.</title>
        <authorList>
            <person name="Fu X."/>
        </authorList>
    </citation>
    <scope>NUCLEOTIDE SEQUENCE [LARGE SCALE GENOMIC DNA]</scope>
</reference>
<dbReference type="SUPFAM" id="SSF53649">
    <property type="entry name" value="Alkaline phosphatase-like"/>
    <property type="match status" value="1"/>
</dbReference>
<dbReference type="GO" id="GO:0046872">
    <property type="term" value="F:metal ion binding"/>
    <property type="evidence" value="ECO:0007669"/>
    <property type="project" value="UniProtKB-KW"/>
</dbReference>
<keyword evidence="3" id="KW-0479">Metal-binding</keyword>
<dbReference type="Pfam" id="PF00884">
    <property type="entry name" value="Sulfatase"/>
    <property type="match status" value="1"/>
</dbReference>